<reference evidence="3 4" key="1">
    <citation type="submission" date="2020-02" db="EMBL/GenBank/DDBJ databases">
        <title>Characterization of phylogenetic diversity of novel bifidobacterial species isolated in Czech ZOOs.</title>
        <authorList>
            <person name="Lugli G.A."/>
            <person name="Vera N.B."/>
            <person name="Ventura M."/>
        </authorList>
    </citation>
    <scope>NUCLEOTIDE SEQUENCE [LARGE SCALE GENOMIC DNA]</scope>
    <source>
        <strain evidence="3 4">DSM 109958</strain>
    </source>
</reference>
<dbReference type="EMBL" id="JAAIIH010000001">
    <property type="protein sequence ID" value="NMM99668.1"/>
    <property type="molecule type" value="Genomic_DNA"/>
</dbReference>
<dbReference type="AlphaFoldDB" id="A0A7Y0F0D8"/>
<dbReference type="Gene3D" id="3.30.1330.20">
    <property type="entry name" value="Tubulin/FtsZ, C-terminal domain"/>
    <property type="match status" value="1"/>
</dbReference>
<name>A0A7Y0F0D8_9BIFI</name>
<evidence type="ECO:0000313" key="3">
    <source>
        <dbReference type="EMBL" id="NMM99668.1"/>
    </source>
</evidence>
<keyword evidence="2" id="KW-0342">GTP-binding</keyword>
<keyword evidence="4" id="KW-1185">Reference proteome</keyword>
<accession>A0A7Y0F0D8</accession>
<gene>
    <name evidence="3" type="ORF">G1C96_0246</name>
</gene>
<dbReference type="InterPro" id="IPR037103">
    <property type="entry name" value="Tubulin/FtsZ-like_C"/>
</dbReference>
<organism evidence="3 4">
    <name type="scientific">Bifidobacterium moraviense</name>
    <dbReference type="NCBI Taxonomy" id="2675323"/>
    <lineage>
        <taxon>Bacteria</taxon>
        <taxon>Bacillati</taxon>
        <taxon>Actinomycetota</taxon>
        <taxon>Actinomycetes</taxon>
        <taxon>Bifidobacteriales</taxon>
        <taxon>Bifidobacteriaceae</taxon>
        <taxon>Bifidobacterium</taxon>
    </lineage>
</organism>
<comment type="caution">
    <text evidence="3">The sequence shown here is derived from an EMBL/GenBank/DDBJ whole genome shotgun (WGS) entry which is preliminary data.</text>
</comment>
<proteinExistence type="predicted"/>
<dbReference type="Proteomes" id="UP000588277">
    <property type="component" value="Unassembled WGS sequence"/>
</dbReference>
<keyword evidence="1" id="KW-0547">Nucleotide-binding</keyword>
<sequence length="401" mass="44144">MRVIACAPFLRLLQFVSMINNMHSTFGNGSEHGDAHGHSPSIDDLYALLSGSFPRGDGIPQEVEIAQDLRDDDSAPAPSAEDNAGYADTIAWLREGDTFGDARSIDSVAISQIIREQAEMLLNDKLDYWAYLLVRFAKSQGFPLDERLSRVWLCSQLTGVIRDMLEELAGVALGAGHTLTNIARAGGTSQPNVRTKWPHIRDYADAYRAMRQDGEAHAVMVGDRLATFRPSGSKEYMDRAERILEEHRKAHEKTDKDTEPAFVRSLPARMIDGLKVLTDLADPDQMLHIDEADINGLVKQGDCLWSHCAEAHGEDALRRALEQTVKELAADPDVGTVHGILMTIVTSAVMDGEQMTKDINAAMGRVNDKWPEATYTFRLEPDDGENGLMARVTLLAAGSKS</sequence>
<dbReference type="InterPro" id="IPR008280">
    <property type="entry name" value="Tub_FtsZ_C"/>
</dbReference>
<protein>
    <submittedName>
        <fullName evidence="3">Uncharacterized protein</fullName>
    </submittedName>
</protein>
<evidence type="ECO:0000313" key="4">
    <source>
        <dbReference type="Proteomes" id="UP000588277"/>
    </source>
</evidence>
<evidence type="ECO:0000256" key="1">
    <source>
        <dbReference type="ARBA" id="ARBA00022741"/>
    </source>
</evidence>
<evidence type="ECO:0000256" key="2">
    <source>
        <dbReference type="ARBA" id="ARBA00023134"/>
    </source>
</evidence>
<dbReference type="SUPFAM" id="SSF55307">
    <property type="entry name" value="Tubulin C-terminal domain-like"/>
    <property type="match status" value="1"/>
</dbReference>
<dbReference type="GO" id="GO:0005525">
    <property type="term" value="F:GTP binding"/>
    <property type="evidence" value="ECO:0007669"/>
    <property type="project" value="UniProtKB-KW"/>
</dbReference>